<sequence>MIAGIYRHTPPVMCLIVFAWQLDPEWPLIMAANRDEFHARPALPFAAWQDLPTVHAGRDLEAGGSWMGVGANQRFAALTNIRDPSQTPGQRSRGELVAAYLTGSSRPETYLKDIMNRPEDYTGFNLLVGDDHELWHLNSARRSLHRLEPGLYGVSNDDLDTPWPKLERSKAAFQEAIDGHEWSALFALLQDRSCPTDEALPMTGVPLETERLLSSTFIVSPRYGTRASTVLLMDHLGQRHVEERAFDPEGNVTHVVEWVG</sequence>
<dbReference type="EMBL" id="BMPO01000004">
    <property type="protein sequence ID" value="GGJ96673.1"/>
    <property type="molecule type" value="Genomic_DNA"/>
</dbReference>
<organism evidence="1 2">
    <name type="scientific">Pseudomonas matsuisoli</name>
    <dbReference type="NCBI Taxonomy" id="1515666"/>
    <lineage>
        <taxon>Bacteria</taxon>
        <taxon>Pseudomonadati</taxon>
        <taxon>Pseudomonadota</taxon>
        <taxon>Gammaproteobacteria</taxon>
        <taxon>Pseudomonadales</taxon>
        <taxon>Pseudomonadaceae</taxon>
        <taxon>Pseudomonas</taxon>
    </lineage>
</organism>
<protein>
    <recommendedName>
        <fullName evidence="3">NRDE family protein</fullName>
    </recommendedName>
</protein>
<evidence type="ECO:0000313" key="2">
    <source>
        <dbReference type="Proteomes" id="UP000635983"/>
    </source>
</evidence>
<evidence type="ECO:0000313" key="1">
    <source>
        <dbReference type="EMBL" id="GGJ96673.1"/>
    </source>
</evidence>
<dbReference type="Pfam" id="PF05742">
    <property type="entry name" value="TANGO2"/>
    <property type="match status" value="1"/>
</dbReference>
<dbReference type="PANTHER" id="PTHR17985:SF8">
    <property type="entry name" value="TRANSPORT AND GOLGI ORGANIZATION PROTEIN 2 HOMOLOG"/>
    <property type="match status" value="1"/>
</dbReference>
<proteinExistence type="predicted"/>
<reference evidence="1" key="2">
    <citation type="submission" date="2020-09" db="EMBL/GenBank/DDBJ databases">
        <authorList>
            <person name="Sun Q."/>
            <person name="Ohkuma M."/>
        </authorList>
    </citation>
    <scope>NUCLEOTIDE SEQUENCE</scope>
    <source>
        <strain evidence="1">JCM 30078</strain>
    </source>
</reference>
<comment type="caution">
    <text evidence="1">The sequence shown here is derived from an EMBL/GenBank/DDBJ whole genome shotgun (WGS) entry which is preliminary data.</text>
</comment>
<dbReference type="PANTHER" id="PTHR17985">
    <property type="entry name" value="SER/THR-RICH PROTEIN T10 IN DGCR REGION"/>
    <property type="match status" value="1"/>
</dbReference>
<accession>A0A917UYQ9</accession>
<reference evidence="1" key="1">
    <citation type="journal article" date="2014" name="Int. J. Syst. Evol. Microbiol.">
        <title>Complete genome sequence of Corynebacterium casei LMG S-19264T (=DSM 44701T), isolated from a smear-ripened cheese.</title>
        <authorList>
            <consortium name="US DOE Joint Genome Institute (JGI-PGF)"/>
            <person name="Walter F."/>
            <person name="Albersmeier A."/>
            <person name="Kalinowski J."/>
            <person name="Ruckert C."/>
        </authorList>
    </citation>
    <scope>NUCLEOTIDE SEQUENCE</scope>
    <source>
        <strain evidence="1">JCM 30078</strain>
    </source>
</reference>
<keyword evidence="2" id="KW-1185">Reference proteome</keyword>
<evidence type="ECO:0008006" key="3">
    <source>
        <dbReference type="Google" id="ProtNLM"/>
    </source>
</evidence>
<gene>
    <name evidence="1" type="ORF">GCM10009304_23190</name>
</gene>
<dbReference type="Proteomes" id="UP000635983">
    <property type="component" value="Unassembled WGS sequence"/>
</dbReference>
<dbReference type="InterPro" id="IPR008551">
    <property type="entry name" value="TANGO2"/>
</dbReference>
<dbReference type="AlphaFoldDB" id="A0A917UYQ9"/>
<name>A0A917UYQ9_9PSED</name>